<evidence type="ECO:0000256" key="2">
    <source>
        <dbReference type="SAM" id="Phobius"/>
    </source>
</evidence>
<keyword evidence="1" id="KW-0813">Transport</keyword>
<evidence type="ECO:0000259" key="3">
    <source>
        <dbReference type="PROSITE" id="PS50192"/>
    </source>
</evidence>
<dbReference type="GO" id="GO:0016192">
    <property type="term" value="P:vesicle-mediated transport"/>
    <property type="evidence" value="ECO:0007669"/>
    <property type="project" value="InterPro"/>
</dbReference>
<dbReference type="SUPFAM" id="SSF47661">
    <property type="entry name" value="t-snare proteins"/>
    <property type="match status" value="1"/>
</dbReference>
<protein>
    <submittedName>
        <fullName evidence="4">Syntaxin-related protein KNOLLE</fullName>
    </submittedName>
</protein>
<proteinExistence type="predicted"/>
<feature type="transmembrane region" description="Helical" evidence="2">
    <location>
        <begin position="143"/>
        <end position="165"/>
    </location>
</feature>
<gene>
    <name evidence="4" type="primary">KN</name>
    <name evidence="4" type="ORF">KSP39_PZI001337</name>
</gene>
<dbReference type="GO" id="GO:0016020">
    <property type="term" value="C:membrane"/>
    <property type="evidence" value="ECO:0007669"/>
    <property type="project" value="InterPro"/>
</dbReference>
<dbReference type="Gene3D" id="1.20.5.110">
    <property type="match status" value="1"/>
</dbReference>
<organism evidence="4 5">
    <name type="scientific">Platanthera zijinensis</name>
    <dbReference type="NCBI Taxonomy" id="2320716"/>
    <lineage>
        <taxon>Eukaryota</taxon>
        <taxon>Viridiplantae</taxon>
        <taxon>Streptophyta</taxon>
        <taxon>Embryophyta</taxon>
        <taxon>Tracheophyta</taxon>
        <taxon>Spermatophyta</taxon>
        <taxon>Magnoliopsida</taxon>
        <taxon>Liliopsida</taxon>
        <taxon>Asparagales</taxon>
        <taxon>Orchidaceae</taxon>
        <taxon>Orchidoideae</taxon>
        <taxon>Orchideae</taxon>
        <taxon>Orchidinae</taxon>
        <taxon>Platanthera</taxon>
    </lineage>
</organism>
<keyword evidence="2" id="KW-1133">Transmembrane helix</keyword>
<keyword evidence="1" id="KW-0653">Protein transport</keyword>
<dbReference type="EMBL" id="JBBWWQ010000001">
    <property type="protein sequence ID" value="KAK8957133.1"/>
    <property type="molecule type" value="Genomic_DNA"/>
</dbReference>
<dbReference type="PROSITE" id="PS50192">
    <property type="entry name" value="T_SNARE"/>
    <property type="match status" value="1"/>
</dbReference>
<dbReference type="InterPro" id="IPR010989">
    <property type="entry name" value="SNARE"/>
</dbReference>
<reference evidence="4 5" key="1">
    <citation type="journal article" date="2022" name="Nat. Plants">
        <title>Genomes of leafy and leafless Platanthera orchids illuminate the evolution of mycoheterotrophy.</title>
        <authorList>
            <person name="Li M.H."/>
            <person name="Liu K.W."/>
            <person name="Li Z."/>
            <person name="Lu H.C."/>
            <person name="Ye Q.L."/>
            <person name="Zhang D."/>
            <person name="Wang J.Y."/>
            <person name="Li Y.F."/>
            <person name="Zhong Z.M."/>
            <person name="Liu X."/>
            <person name="Yu X."/>
            <person name="Liu D.K."/>
            <person name="Tu X.D."/>
            <person name="Liu B."/>
            <person name="Hao Y."/>
            <person name="Liao X.Y."/>
            <person name="Jiang Y.T."/>
            <person name="Sun W.H."/>
            <person name="Chen J."/>
            <person name="Chen Y.Q."/>
            <person name="Ai Y."/>
            <person name="Zhai J.W."/>
            <person name="Wu S.S."/>
            <person name="Zhou Z."/>
            <person name="Hsiao Y.Y."/>
            <person name="Wu W.L."/>
            <person name="Chen Y.Y."/>
            <person name="Lin Y.F."/>
            <person name="Hsu J.L."/>
            <person name="Li C.Y."/>
            <person name="Wang Z.W."/>
            <person name="Zhao X."/>
            <person name="Zhong W.Y."/>
            <person name="Ma X.K."/>
            <person name="Ma L."/>
            <person name="Huang J."/>
            <person name="Chen G.Z."/>
            <person name="Huang M.Z."/>
            <person name="Huang L."/>
            <person name="Peng D.H."/>
            <person name="Luo Y.B."/>
            <person name="Zou S.Q."/>
            <person name="Chen S.P."/>
            <person name="Lan S."/>
            <person name="Tsai W.C."/>
            <person name="Van de Peer Y."/>
            <person name="Liu Z.J."/>
        </authorList>
    </citation>
    <scope>NUCLEOTIDE SEQUENCE [LARGE SCALE GENOMIC DNA]</scope>
    <source>
        <strain evidence="4">Lor287</strain>
    </source>
</reference>
<name>A0AAP0C0M4_9ASPA</name>
<keyword evidence="2" id="KW-0812">Transmembrane</keyword>
<comment type="caution">
    <text evidence="4">The sequence shown here is derived from an EMBL/GenBank/DDBJ whole genome shotgun (WGS) entry which is preliminary data.</text>
</comment>
<keyword evidence="2" id="KW-0472">Membrane</keyword>
<sequence length="167" mass="19293">MMTDYRHAVERRYFVKIGEVPSEAVVEKMISKRKSLAGVHEIRDRDDVVKVVERSLLELHQVFLDMVIIVEAHMDKIDDIEHHVISAAHNIKGWIQGTEFNKDIPKEQPEMVSHLHHSPPCANHASCYPCCNQPKKVMIFDVYICRQILCFSAAIFSLLVLVLYVRN</sequence>
<evidence type="ECO:0000256" key="1">
    <source>
        <dbReference type="ARBA" id="ARBA00022927"/>
    </source>
</evidence>
<feature type="domain" description="T-SNARE coiled-coil homology" evidence="3">
    <location>
        <begin position="39"/>
        <end position="92"/>
    </location>
</feature>
<evidence type="ECO:0000313" key="4">
    <source>
        <dbReference type="EMBL" id="KAK8957133.1"/>
    </source>
</evidence>
<dbReference type="GO" id="GO:0015031">
    <property type="term" value="P:protein transport"/>
    <property type="evidence" value="ECO:0007669"/>
    <property type="project" value="UniProtKB-KW"/>
</dbReference>
<evidence type="ECO:0000313" key="5">
    <source>
        <dbReference type="Proteomes" id="UP001418222"/>
    </source>
</evidence>
<dbReference type="Proteomes" id="UP001418222">
    <property type="component" value="Unassembled WGS sequence"/>
</dbReference>
<accession>A0AAP0C0M4</accession>
<dbReference type="AlphaFoldDB" id="A0AAP0C0M4"/>
<keyword evidence="5" id="KW-1185">Reference proteome</keyword>
<dbReference type="InterPro" id="IPR000727">
    <property type="entry name" value="T_SNARE_dom"/>
</dbReference>